<dbReference type="EMBL" id="CAMGZC010000854">
    <property type="protein sequence ID" value="CAI0650373.1"/>
    <property type="molecule type" value="Genomic_DNA"/>
</dbReference>
<evidence type="ECO:0000313" key="2">
    <source>
        <dbReference type="EMBL" id="CAI0650373.1"/>
    </source>
</evidence>
<gene>
    <name evidence="2" type="ORF">CGXH109_LOCUS95413</name>
</gene>
<reference evidence="2" key="1">
    <citation type="submission" date="2022-08" db="EMBL/GenBank/DDBJ databases">
        <authorList>
            <person name="Giroux E."/>
            <person name="Giroux E."/>
        </authorList>
    </citation>
    <scope>NUCLEOTIDE SEQUENCE</scope>
    <source>
        <strain evidence="2">H1091258</strain>
    </source>
</reference>
<dbReference type="Proteomes" id="UP001152533">
    <property type="component" value="Unassembled WGS sequence"/>
</dbReference>
<evidence type="ECO:0000256" key="1">
    <source>
        <dbReference type="SAM" id="MobiDB-lite"/>
    </source>
</evidence>
<organism evidence="2 3">
    <name type="scientific">Colletotrichum noveboracense</name>
    <dbReference type="NCBI Taxonomy" id="2664923"/>
    <lineage>
        <taxon>Eukaryota</taxon>
        <taxon>Fungi</taxon>
        <taxon>Dikarya</taxon>
        <taxon>Ascomycota</taxon>
        <taxon>Pezizomycotina</taxon>
        <taxon>Sordariomycetes</taxon>
        <taxon>Hypocreomycetidae</taxon>
        <taxon>Glomerellales</taxon>
        <taxon>Glomerellaceae</taxon>
        <taxon>Colletotrichum</taxon>
        <taxon>Colletotrichum gloeosporioides species complex</taxon>
    </lineage>
</organism>
<keyword evidence="3" id="KW-1185">Reference proteome</keyword>
<comment type="caution">
    <text evidence="2">The sequence shown here is derived from an EMBL/GenBank/DDBJ whole genome shotgun (WGS) entry which is preliminary data.</text>
</comment>
<evidence type="ECO:0000313" key="3">
    <source>
        <dbReference type="Proteomes" id="UP001152533"/>
    </source>
</evidence>
<protein>
    <submittedName>
        <fullName evidence="2">Uncharacterized protein</fullName>
    </submittedName>
</protein>
<feature type="region of interest" description="Disordered" evidence="1">
    <location>
        <begin position="121"/>
        <end position="160"/>
    </location>
</feature>
<dbReference type="AlphaFoldDB" id="A0A9W4RZK5"/>
<feature type="compositionally biased region" description="Acidic residues" evidence="1">
    <location>
        <begin position="146"/>
        <end position="156"/>
    </location>
</feature>
<accession>A0A9W4RZK5</accession>
<sequence>MINHRWPVFHRKLTSGADLTVQYIASGGTIYQIFQTIGGPEIEQPVLEVTPDLLIRNLDFIDGGNEFNQAEAHHEEFYAYGIRGNCLIREHENGSKKAILSIQALDEKTLIGQPSLEFVKSIPAQSIQDRQSTEDDEPARDNEPAPNDEPDPVDELTQDHRYVHNLSRQPGYHTSFMGNGH</sequence>
<name>A0A9W4RZK5_9PEZI</name>
<proteinExistence type="predicted"/>